<name>A0A6C0E5R9_9ZZZZ</name>
<sequence length="177" mass="20349">MLPISKVLKKYREITLVKLYVNSLHDKLSLTNIYIHAAKKHNINIVNHKDVDIYDFELFTPKRMDTALCERPIKVDYDVICSATKITKNNSSPSCLFLVPSHNISNSKLRLANPIQIIEPFYRGHIKSAFDALESTEINKHERNVKLCSPSVTPLIVRVVETFDELDNEEKNTDIKI</sequence>
<proteinExistence type="predicted"/>
<dbReference type="EMBL" id="MN739739">
    <property type="protein sequence ID" value="QHT24108.1"/>
    <property type="molecule type" value="Genomic_DNA"/>
</dbReference>
<organism evidence="1">
    <name type="scientific">viral metagenome</name>
    <dbReference type="NCBI Taxonomy" id="1070528"/>
    <lineage>
        <taxon>unclassified sequences</taxon>
        <taxon>metagenomes</taxon>
        <taxon>organismal metagenomes</taxon>
    </lineage>
</organism>
<reference evidence="1" key="1">
    <citation type="journal article" date="2020" name="Nature">
        <title>Giant virus diversity and host interactions through global metagenomics.</title>
        <authorList>
            <person name="Schulz F."/>
            <person name="Roux S."/>
            <person name="Paez-Espino D."/>
            <person name="Jungbluth S."/>
            <person name="Walsh D.A."/>
            <person name="Denef V.J."/>
            <person name="McMahon K.D."/>
            <person name="Konstantinidis K.T."/>
            <person name="Eloe-Fadrosh E.A."/>
            <person name="Kyrpides N.C."/>
            <person name="Woyke T."/>
        </authorList>
    </citation>
    <scope>NUCLEOTIDE SEQUENCE</scope>
    <source>
        <strain evidence="1">GVMAG-M-3300023179-132</strain>
    </source>
</reference>
<accession>A0A6C0E5R9</accession>
<evidence type="ECO:0000313" key="1">
    <source>
        <dbReference type="EMBL" id="QHT24108.1"/>
    </source>
</evidence>
<protein>
    <submittedName>
        <fullName evidence="1">Uncharacterized protein</fullName>
    </submittedName>
</protein>
<dbReference type="Gene3D" id="2.70.40.10">
    <property type="match status" value="1"/>
</dbReference>
<dbReference type="InterPro" id="IPR036157">
    <property type="entry name" value="dUTPase-like_sf"/>
</dbReference>
<dbReference type="AlphaFoldDB" id="A0A6C0E5R9"/>